<dbReference type="InterPro" id="IPR012340">
    <property type="entry name" value="NA-bd_OB-fold"/>
</dbReference>
<dbReference type="NCBIfam" id="TIGR02063">
    <property type="entry name" value="RNase_R"/>
    <property type="match status" value="1"/>
</dbReference>
<keyword evidence="13" id="KW-1185">Reference proteome</keyword>
<dbReference type="SMART" id="SM00955">
    <property type="entry name" value="RNB"/>
    <property type="match status" value="1"/>
</dbReference>
<evidence type="ECO:0000313" key="13">
    <source>
        <dbReference type="Proteomes" id="UP000034883"/>
    </source>
</evidence>
<dbReference type="Pfam" id="PF17876">
    <property type="entry name" value="CSD2"/>
    <property type="match status" value="1"/>
</dbReference>
<feature type="coiled-coil region" evidence="9">
    <location>
        <begin position="615"/>
        <end position="649"/>
    </location>
</feature>
<dbReference type="KEGG" id="samy:DB32_002688"/>
<feature type="compositionally biased region" description="Basic and acidic residues" evidence="10">
    <location>
        <begin position="749"/>
        <end position="775"/>
    </location>
</feature>
<evidence type="ECO:0000256" key="2">
    <source>
        <dbReference type="ARBA" id="ARBA00004496"/>
    </source>
</evidence>
<dbReference type="InterPro" id="IPR022966">
    <property type="entry name" value="RNase_II/R_CS"/>
</dbReference>
<dbReference type="InterPro" id="IPR001900">
    <property type="entry name" value="RNase_II/R"/>
</dbReference>
<feature type="compositionally biased region" description="Low complexity" evidence="10">
    <location>
        <begin position="776"/>
        <end position="785"/>
    </location>
</feature>
<organism evidence="12 13">
    <name type="scientific">Sandaracinus amylolyticus</name>
    <dbReference type="NCBI Taxonomy" id="927083"/>
    <lineage>
        <taxon>Bacteria</taxon>
        <taxon>Pseudomonadati</taxon>
        <taxon>Myxococcota</taxon>
        <taxon>Polyangia</taxon>
        <taxon>Polyangiales</taxon>
        <taxon>Sandaracinaceae</taxon>
        <taxon>Sandaracinus</taxon>
    </lineage>
</organism>
<dbReference type="HAMAP" id="MF_01895">
    <property type="entry name" value="RNase_R"/>
    <property type="match status" value="1"/>
</dbReference>
<evidence type="ECO:0000256" key="4">
    <source>
        <dbReference type="ARBA" id="ARBA00022722"/>
    </source>
</evidence>
<dbReference type="PANTHER" id="PTHR23355:SF9">
    <property type="entry name" value="DIS3-LIKE EXONUCLEASE 2"/>
    <property type="match status" value="1"/>
</dbReference>
<dbReference type="InterPro" id="IPR011129">
    <property type="entry name" value="CSD"/>
</dbReference>
<dbReference type="Pfam" id="PF08206">
    <property type="entry name" value="OB_RNB"/>
    <property type="match status" value="1"/>
</dbReference>
<dbReference type="PROSITE" id="PS50126">
    <property type="entry name" value="S1"/>
    <property type="match status" value="1"/>
</dbReference>
<keyword evidence="7 8" id="KW-0694">RNA-binding</keyword>
<keyword evidence="3 8" id="KW-0963">Cytoplasm</keyword>
<dbReference type="CDD" id="cd04471">
    <property type="entry name" value="S1_RNase_R"/>
    <property type="match status" value="1"/>
</dbReference>
<dbReference type="PANTHER" id="PTHR23355">
    <property type="entry name" value="RIBONUCLEASE"/>
    <property type="match status" value="1"/>
</dbReference>
<comment type="function">
    <text evidence="8">3'-5' exoribonuclease that releases 5'-nucleoside monophosphates and is involved in maturation of structured RNAs.</text>
</comment>
<dbReference type="AlphaFoldDB" id="A0A0F6SEP2"/>
<feature type="domain" description="S1 motif" evidence="11">
    <location>
        <begin position="664"/>
        <end position="746"/>
    </location>
</feature>
<dbReference type="GO" id="GO:0005829">
    <property type="term" value="C:cytosol"/>
    <property type="evidence" value="ECO:0007669"/>
    <property type="project" value="UniProtKB-ARBA"/>
</dbReference>
<feature type="region of interest" description="Disordered" evidence="10">
    <location>
        <begin position="746"/>
        <end position="800"/>
    </location>
</feature>
<dbReference type="GO" id="GO:0006402">
    <property type="term" value="P:mRNA catabolic process"/>
    <property type="evidence" value="ECO:0007669"/>
    <property type="project" value="TreeGrafter"/>
</dbReference>
<dbReference type="NCBIfam" id="TIGR00358">
    <property type="entry name" value="3_prime_RNase"/>
    <property type="match status" value="1"/>
</dbReference>
<dbReference type="InterPro" id="IPR013223">
    <property type="entry name" value="RNase_B_OB_dom"/>
</dbReference>
<dbReference type="InterPro" id="IPR003029">
    <property type="entry name" value="S1_domain"/>
</dbReference>
<dbReference type="InterPro" id="IPR050180">
    <property type="entry name" value="RNR_Ribonuclease"/>
</dbReference>
<dbReference type="Proteomes" id="UP000034883">
    <property type="component" value="Chromosome"/>
</dbReference>
<evidence type="ECO:0000256" key="7">
    <source>
        <dbReference type="ARBA" id="ARBA00022884"/>
    </source>
</evidence>
<evidence type="ECO:0000256" key="9">
    <source>
        <dbReference type="SAM" id="Coils"/>
    </source>
</evidence>
<accession>A0A0F6SEP2</accession>
<comment type="similarity">
    <text evidence="8">Belongs to the RNR ribonuclease family. RNase R subfamily.</text>
</comment>
<dbReference type="RefSeq" id="WP_053232772.1">
    <property type="nucleotide sequence ID" value="NZ_CP011125.1"/>
</dbReference>
<dbReference type="GO" id="GO:0003723">
    <property type="term" value="F:RNA binding"/>
    <property type="evidence" value="ECO:0007669"/>
    <property type="project" value="UniProtKB-UniRule"/>
</dbReference>
<dbReference type="EMBL" id="CP011125">
    <property type="protein sequence ID" value="AKF05539.1"/>
    <property type="molecule type" value="Genomic_DNA"/>
</dbReference>
<evidence type="ECO:0000256" key="1">
    <source>
        <dbReference type="ARBA" id="ARBA00001849"/>
    </source>
</evidence>
<feature type="region of interest" description="Disordered" evidence="10">
    <location>
        <begin position="58"/>
        <end position="106"/>
    </location>
</feature>
<evidence type="ECO:0000313" key="12">
    <source>
        <dbReference type="EMBL" id="AKF05539.1"/>
    </source>
</evidence>
<comment type="catalytic activity">
    <reaction evidence="1 8">
        <text>Exonucleolytic cleavage in the 3'- to 5'-direction to yield nucleoside 5'-phosphates.</text>
        <dbReference type="EC" id="3.1.13.1"/>
    </reaction>
</comment>
<sequence>MSTTKSIGREQVMNALRAGGGRSLHVMEIVQILGAPKSARDEVRDRLQDLKELGLAKELPGNRYKVGPGRKHAAPPPPEAFVTKPRAKREAEQEAAERFEKPRAPGGPAVTGWLTITPRGFAFVAADDGGPDVFVSARSLANAMHGDRVEVSARRTEKGREGEVLRIVDRGLLRIAGRLTRARRVYLIETHDARLPEVFRVSGTLPLETEPGMDVVAQITKYPEFPGEVPEARVLRVLGPRGSAEVEIAKILIREGVVEEFPEDVVQEALGFPAQVPDHDIREREDLRHLDLVTIDPEDARDHDDAVWAEQTPDGFRVIIAIADVSHYVRDGSAIDREALTRGTSIYLPGRAIPMLPPELSTNLASLVPDEDRLTLAVEVRLGKLGKILSHRLIEGVMRSKARISYGGAARALGLTEDAPRQESAEQHLPLLKVLHQISRRLRALRNRRGALGFELPEAKVLLDKSGEPRDVIRSRSDAGIKEAYEIVEDLMLLANEVVAEDLTRRKVPAIFRVHGKPDPHKVETFAAVAEAFGHALEEDAAESPKKLQKFLERIAGTPHAQSLGFLLLRAMQQATYDTRNLGHFALAARDYLHFTSPIRRYPDLAVHRVVRALARGERIEAAALREKLQQQAQQSSRMERRAMTVERESVNLYRCLLMKNRVGEEFEGTITGVTEHGLSVALDLPFVETRVPIERLGEDYYELDRLGIRLVGRRSGHSFALGGRLTVRLESVVIERREMVAVPTTLPEARRAERRRTELPRAHAEEPPRRERPSSRAPRPSSRPQKPTKHRDRGPRRSR</sequence>
<dbReference type="InterPro" id="IPR040476">
    <property type="entry name" value="CSD2"/>
</dbReference>
<keyword evidence="5 8" id="KW-0378">Hydrolase</keyword>
<protein>
    <recommendedName>
        <fullName evidence="8">Ribonuclease R</fullName>
        <shortName evidence="8">RNase R</shortName>
        <ecNumber evidence="8">3.1.13.1</ecNumber>
    </recommendedName>
</protein>
<reference evidence="12 13" key="1">
    <citation type="submission" date="2015-03" db="EMBL/GenBank/DDBJ databases">
        <title>Genome assembly of Sandaracinus amylolyticus DSM 53668.</title>
        <authorList>
            <person name="Sharma G."/>
            <person name="Subramanian S."/>
        </authorList>
    </citation>
    <scope>NUCLEOTIDE SEQUENCE [LARGE SCALE GENOMIC DNA]</scope>
    <source>
        <strain evidence="12 13">DSM 53668</strain>
    </source>
</reference>
<dbReference type="PROSITE" id="PS01175">
    <property type="entry name" value="RIBONUCLEASE_II"/>
    <property type="match status" value="1"/>
</dbReference>
<dbReference type="GO" id="GO:0008859">
    <property type="term" value="F:exoribonuclease II activity"/>
    <property type="evidence" value="ECO:0007669"/>
    <property type="project" value="UniProtKB-UniRule"/>
</dbReference>
<name>A0A0F6SEP2_9BACT</name>
<dbReference type="Gene3D" id="2.40.50.140">
    <property type="entry name" value="Nucleic acid-binding proteins"/>
    <property type="match status" value="2"/>
</dbReference>
<comment type="subcellular location">
    <subcellularLocation>
        <location evidence="2 8">Cytoplasm</location>
    </subcellularLocation>
</comment>
<evidence type="ECO:0000256" key="10">
    <source>
        <dbReference type="SAM" id="MobiDB-lite"/>
    </source>
</evidence>
<evidence type="ECO:0000259" key="11">
    <source>
        <dbReference type="PROSITE" id="PS50126"/>
    </source>
</evidence>
<feature type="compositionally biased region" description="Basic and acidic residues" evidence="10">
    <location>
        <begin position="88"/>
        <end position="103"/>
    </location>
</feature>
<dbReference type="STRING" id="927083.DB32_002688"/>
<dbReference type="OrthoDB" id="9764149at2"/>
<evidence type="ECO:0000256" key="6">
    <source>
        <dbReference type="ARBA" id="ARBA00022839"/>
    </source>
</evidence>
<dbReference type="Pfam" id="PF00773">
    <property type="entry name" value="RNB"/>
    <property type="match status" value="1"/>
</dbReference>
<evidence type="ECO:0000256" key="3">
    <source>
        <dbReference type="ARBA" id="ARBA00022490"/>
    </source>
</evidence>
<proteinExistence type="inferred from homology"/>
<dbReference type="SUPFAM" id="SSF50249">
    <property type="entry name" value="Nucleic acid-binding proteins"/>
    <property type="match status" value="4"/>
</dbReference>
<evidence type="ECO:0000256" key="5">
    <source>
        <dbReference type="ARBA" id="ARBA00022801"/>
    </source>
</evidence>
<feature type="compositionally biased region" description="Basic residues" evidence="10">
    <location>
        <begin position="787"/>
        <end position="800"/>
    </location>
</feature>
<keyword evidence="9" id="KW-0175">Coiled coil</keyword>
<evidence type="ECO:0000256" key="8">
    <source>
        <dbReference type="HAMAP-Rule" id="MF_01895"/>
    </source>
</evidence>
<dbReference type="InterPro" id="IPR011805">
    <property type="entry name" value="RNase_R"/>
</dbReference>
<dbReference type="InterPro" id="IPR004476">
    <property type="entry name" value="RNase_II/RNase_R"/>
</dbReference>
<keyword evidence="4 8" id="KW-0540">Nuclease</keyword>
<keyword evidence="6 8" id="KW-0269">Exonuclease</keyword>
<gene>
    <name evidence="8" type="primary">rnr</name>
    <name evidence="12" type="ORF">DB32_002688</name>
</gene>
<dbReference type="EC" id="3.1.13.1" evidence="8"/>
<dbReference type="SMART" id="SM00357">
    <property type="entry name" value="CSP"/>
    <property type="match status" value="1"/>
</dbReference>